<dbReference type="PANTHER" id="PTHR43649:SF12">
    <property type="entry name" value="DIACETYLCHITOBIOSE BINDING PROTEIN DASA"/>
    <property type="match status" value="1"/>
</dbReference>
<feature type="region of interest" description="Disordered" evidence="1">
    <location>
        <begin position="24"/>
        <end position="51"/>
    </location>
</feature>
<dbReference type="EMBL" id="AEPW01000010">
    <property type="protein sequence ID" value="EFU77575.1"/>
    <property type="molecule type" value="Genomic_DNA"/>
</dbReference>
<evidence type="ECO:0000313" key="3">
    <source>
        <dbReference type="EMBL" id="EFU77575.1"/>
    </source>
</evidence>
<dbReference type="PROSITE" id="PS51257">
    <property type="entry name" value="PROKAR_LIPOPROTEIN"/>
    <property type="match status" value="1"/>
</dbReference>
<accession>E6LKP6</accession>
<feature type="compositionally biased region" description="Basic and acidic residues" evidence="1">
    <location>
        <begin position="28"/>
        <end position="48"/>
    </location>
</feature>
<dbReference type="InterPro" id="IPR006059">
    <property type="entry name" value="SBP"/>
</dbReference>
<proteinExistence type="predicted"/>
<dbReference type="AlphaFoldDB" id="E6LKP6"/>
<gene>
    <name evidence="3" type="ORF">HMPREF0381_0531</name>
</gene>
<dbReference type="Proteomes" id="UP000003434">
    <property type="component" value="Unassembled WGS sequence"/>
</dbReference>
<feature type="signal peptide" evidence="2">
    <location>
        <begin position="1"/>
        <end position="20"/>
    </location>
</feature>
<dbReference type="HOGENOM" id="CLU_031285_12_0_9"/>
<dbReference type="SUPFAM" id="SSF53850">
    <property type="entry name" value="Periplasmic binding protein-like II"/>
    <property type="match status" value="1"/>
</dbReference>
<dbReference type="Gene3D" id="3.40.190.10">
    <property type="entry name" value="Periplasmic binding protein-like II"/>
    <property type="match status" value="2"/>
</dbReference>
<dbReference type="RefSeq" id="WP_008750302.1">
    <property type="nucleotide sequence ID" value="NZ_GL622296.1"/>
</dbReference>
<sequence length="445" mass="49314">MKRGFLKTVLMVTLSTVFLASCSGGASKSDDSKANGESKQSESSKEADNGENVTLKLYANYSDDQEKDTLDRAIEEMKKEMPNVTVEIEPASQDDGQKLKTYAASGNLPDIFKSDGVDIEILNKSGTLLQLDEYAKEAGIIDDIADAYKDALYMSDGHIYAVPWQSPWVNSFYANKKVFEENGVKIPQNYDEFLTAVKTFNEKGVLPYALFGKEKQWCLHLYDIMVTRKAPDGIKGLDENTAKAGDVDYLEAANKLIELVNAGMLSKDVFNTTYDQAKALFTSDKCAMFMTGTWALNGLEQEMGDNLVLMYYPLADAGSEEEAKWNMSGGYSQGGFSVPEYSKNKEIAAKYAVLLSRKVNDAFVALEGGTSIYKDSPKSEKKLGPVMSQYIEDTKNFKSMSKFDWNLSNQELKTVMEDKAQELLTGTITAEDFAKEIDAAIEETN</sequence>
<keyword evidence="2" id="KW-0732">Signal</keyword>
<dbReference type="eggNOG" id="COG1653">
    <property type="taxonomic scope" value="Bacteria"/>
</dbReference>
<feature type="chain" id="PRO_5038418298" evidence="2">
    <location>
        <begin position="21"/>
        <end position="445"/>
    </location>
</feature>
<organism evidence="3 4">
    <name type="scientific">Lachnoanaerobaculum saburreum DSM 3986</name>
    <dbReference type="NCBI Taxonomy" id="887325"/>
    <lineage>
        <taxon>Bacteria</taxon>
        <taxon>Bacillati</taxon>
        <taxon>Bacillota</taxon>
        <taxon>Clostridia</taxon>
        <taxon>Lachnospirales</taxon>
        <taxon>Lachnospiraceae</taxon>
        <taxon>Lachnoanaerobaculum</taxon>
    </lineage>
</organism>
<evidence type="ECO:0000313" key="4">
    <source>
        <dbReference type="Proteomes" id="UP000003434"/>
    </source>
</evidence>
<dbReference type="Pfam" id="PF01547">
    <property type="entry name" value="SBP_bac_1"/>
    <property type="match status" value="1"/>
</dbReference>
<name>E6LKP6_9FIRM</name>
<reference evidence="3 4" key="1">
    <citation type="submission" date="2010-12" db="EMBL/GenBank/DDBJ databases">
        <authorList>
            <person name="Muzny D."/>
            <person name="Qin X."/>
            <person name="Deng J."/>
            <person name="Jiang H."/>
            <person name="Liu Y."/>
            <person name="Qu J."/>
            <person name="Song X.-Z."/>
            <person name="Zhang L."/>
            <person name="Thornton R."/>
            <person name="Coyle M."/>
            <person name="Francisco L."/>
            <person name="Jackson L."/>
            <person name="Javaid M."/>
            <person name="Korchina V."/>
            <person name="Kovar C."/>
            <person name="Mata R."/>
            <person name="Mathew T."/>
            <person name="Ngo R."/>
            <person name="Nguyen L."/>
            <person name="Nguyen N."/>
            <person name="Okwuonu G."/>
            <person name="Ongeri F."/>
            <person name="Pham C."/>
            <person name="Simmons D."/>
            <person name="Wilczek-Boney K."/>
            <person name="Hale W."/>
            <person name="Jakkamsetti A."/>
            <person name="Pham P."/>
            <person name="Ruth R."/>
            <person name="San Lucas F."/>
            <person name="Warren J."/>
            <person name="Zhang J."/>
            <person name="Zhao Z."/>
            <person name="Zhou C."/>
            <person name="Zhu D."/>
            <person name="Lee S."/>
            <person name="Bess C."/>
            <person name="Blankenburg K."/>
            <person name="Forbes L."/>
            <person name="Fu Q."/>
            <person name="Gubbala S."/>
            <person name="Hirani K."/>
            <person name="Jayaseelan J.C."/>
            <person name="Lara F."/>
            <person name="Munidasa M."/>
            <person name="Palculict T."/>
            <person name="Patil S."/>
            <person name="Pu L.-L."/>
            <person name="Saada N."/>
            <person name="Tang L."/>
            <person name="Weissenberger G."/>
            <person name="Zhu Y."/>
            <person name="Hemphill L."/>
            <person name="Shang Y."/>
            <person name="Youmans B."/>
            <person name="Ayvaz T."/>
            <person name="Ross M."/>
            <person name="Santibanez J."/>
            <person name="Aqrawi P."/>
            <person name="Gross S."/>
            <person name="Joshi V."/>
            <person name="Fowler G."/>
            <person name="Nazareth L."/>
            <person name="Reid J."/>
            <person name="Worley K."/>
            <person name="Petrosino J."/>
            <person name="Highlander S."/>
            <person name="Gibbs R."/>
        </authorList>
    </citation>
    <scope>NUCLEOTIDE SEQUENCE [LARGE SCALE GENOMIC DNA]</scope>
    <source>
        <strain evidence="3 4">DSM 3986</strain>
    </source>
</reference>
<dbReference type="PANTHER" id="PTHR43649">
    <property type="entry name" value="ARABINOSE-BINDING PROTEIN-RELATED"/>
    <property type="match status" value="1"/>
</dbReference>
<evidence type="ECO:0000256" key="1">
    <source>
        <dbReference type="SAM" id="MobiDB-lite"/>
    </source>
</evidence>
<dbReference type="InterPro" id="IPR050490">
    <property type="entry name" value="Bact_solute-bd_prot1"/>
</dbReference>
<comment type="caution">
    <text evidence="3">The sequence shown here is derived from an EMBL/GenBank/DDBJ whole genome shotgun (WGS) entry which is preliminary data.</text>
</comment>
<evidence type="ECO:0000256" key="2">
    <source>
        <dbReference type="SAM" id="SignalP"/>
    </source>
</evidence>
<protein>
    <submittedName>
        <fullName evidence="3">ABC transporter, solute-binding protein</fullName>
    </submittedName>
</protein>